<feature type="compositionally biased region" description="Low complexity" evidence="1">
    <location>
        <begin position="45"/>
        <end position="54"/>
    </location>
</feature>
<evidence type="ECO:0000256" key="1">
    <source>
        <dbReference type="SAM" id="MobiDB-lite"/>
    </source>
</evidence>
<keyword evidence="3" id="KW-1185">Reference proteome</keyword>
<dbReference type="EMBL" id="KK105500">
    <property type="protein sequence ID" value="KIY92573.1"/>
    <property type="molecule type" value="Genomic_DNA"/>
</dbReference>
<organism evidence="2 3">
    <name type="scientific">Monoraphidium neglectum</name>
    <dbReference type="NCBI Taxonomy" id="145388"/>
    <lineage>
        <taxon>Eukaryota</taxon>
        <taxon>Viridiplantae</taxon>
        <taxon>Chlorophyta</taxon>
        <taxon>core chlorophytes</taxon>
        <taxon>Chlorophyceae</taxon>
        <taxon>CS clade</taxon>
        <taxon>Sphaeropleales</taxon>
        <taxon>Selenastraceae</taxon>
        <taxon>Monoraphidium</taxon>
    </lineage>
</organism>
<protein>
    <submittedName>
        <fullName evidence="2">Uncharacterized protein</fullName>
    </submittedName>
</protein>
<gene>
    <name evidence="2" type="ORF">MNEG_15391</name>
</gene>
<evidence type="ECO:0000313" key="3">
    <source>
        <dbReference type="Proteomes" id="UP000054498"/>
    </source>
</evidence>
<dbReference type="AlphaFoldDB" id="A0A0D2K8Z1"/>
<proteinExistence type="predicted"/>
<evidence type="ECO:0000313" key="2">
    <source>
        <dbReference type="EMBL" id="KIY92573.1"/>
    </source>
</evidence>
<feature type="region of interest" description="Disordered" evidence="1">
    <location>
        <begin position="45"/>
        <end position="123"/>
    </location>
</feature>
<feature type="compositionally biased region" description="Low complexity" evidence="1">
    <location>
        <begin position="62"/>
        <end position="71"/>
    </location>
</feature>
<dbReference type="GeneID" id="25733048"/>
<dbReference type="Proteomes" id="UP000054498">
    <property type="component" value="Unassembled WGS sequence"/>
</dbReference>
<sequence>ASPAAAGRSGNGRHITYQAATGRPMEIPSSVISAAVAAAAAAIAAAGPAADPAPAGAPQPPSTSVVPAAAPEQAGVLARRGTAPVTPVAPLTGAAEPDTQQPGALDGPPVAATPEPLPLQAAA</sequence>
<reference evidence="2 3" key="1">
    <citation type="journal article" date="2013" name="BMC Genomics">
        <title>Reconstruction of the lipid metabolism for the microalga Monoraphidium neglectum from its genome sequence reveals characteristics suitable for biofuel production.</title>
        <authorList>
            <person name="Bogen C."/>
            <person name="Al-Dilaimi A."/>
            <person name="Albersmeier A."/>
            <person name="Wichmann J."/>
            <person name="Grundmann M."/>
            <person name="Rupp O."/>
            <person name="Lauersen K.J."/>
            <person name="Blifernez-Klassen O."/>
            <person name="Kalinowski J."/>
            <person name="Goesmann A."/>
            <person name="Mussgnug J.H."/>
            <person name="Kruse O."/>
        </authorList>
    </citation>
    <scope>NUCLEOTIDE SEQUENCE [LARGE SCALE GENOMIC DNA]</scope>
    <source>
        <strain evidence="2 3">SAG 48.87</strain>
    </source>
</reference>
<dbReference type="KEGG" id="mng:MNEG_15391"/>
<feature type="non-terminal residue" evidence="2">
    <location>
        <position position="1"/>
    </location>
</feature>
<dbReference type="RefSeq" id="XP_013891593.1">
    <property type="nucleotide sequence ID" value="XM_014036139.1"/>
</dbReference>
<accession>A0A0D2K8Z1</accession>
<name>A0A0D2K8Z1_9CHLO</name>